<comment type="caution">
    <text evidence="1">The sequence shown here is derived from an EMBL/GenBank/DDBJ whole genome shotgun (WGS) entry which is preliminary data.</text>
</comment>
<gene>
    <name evidence="1" type="ORF">RND71_016712</name>
</gene>
<name>A0AAE1S6P8_9SOLA</name>
<evidence type="ECO:0000313" key="2">
    <source>
        <dbReference type="Proteomes" id="UP001291623"/>
    </source>
</evidence>
<dbReference type="AlphaFoldDB" id="A0AAE1S6P8"/>
<protein>
    <submittedName>
        <fullName evidence="1">Uncharacterized protein</fullName>
    </submittedName>
</protein>
<proteinExistence type="predicted"/>
<dbReference type="EMBL" id="JAVYJV010000008">
    <property type="protein sequence ID" value="KAK4365354.1"/>
    <property type="molecule type" value="Genomic_DNA"/>
</dbReference>
<organism evidence="1 2">
    <name type="scientific">Anisodus tanguticus</name>
    <dbReference type="NCBI Taxonomy" id="243964"/>
    <lineage>
        <taxon>Eukaryota</taxon>
        <taxon>Viridiplantae</taxon>
        <taxon>Streptophyta</taxon>
        <taxon>Embryophyta</taxon>
        <taxon>Tracheophyta</taxon>
        <taxon>Spermatophyta</taxon>
        <taxon>Magnoliopsida</taxon>
        <taxon>eudicotyledons</taxon>
        <taxon>Gunneridae</taxon>
        <taxon>Pentapetalae</taxon>
        <taxon>asterids</taxon>
        <taxon>lamiids</taxon>
        <taxon>Solanales</taxon>
        <taxon>Solanaceae</taxon>
        <taxon>Solanoideae</taxon>
        <taxon>Hyoscyameae</taxon>
        <taxon>Anisodus</taxon>
    </lineage>
</organism>
<dbReference type="Proteomes" id="UP001291623">
    <property type="component" value="Unassembled WGS sequence"/>
</dbReference>
<accession>A0AAE1S6P8</accession>
<reference evidence="1" key="1">
    <citation type="submission" date="2023-12" db="EMBL/GenBank/DDBJ databases">
        <title>Genome assembly of Anisodus tanguticus.</title>
        <authorList>
            <person name="Wang Y.-J."/>
        </authorList>
    </citation>
    <scope>NUCLEOTIDE SEQUENCE</scope>
    <source>
        <strain evidence="1">KB-2021</strain>
        <tissue evidence="1">Leaf</tissue>
    </source>
</reference>
<sequence>MPPSENFTFEAQLEDTKYGDTYDFYKQPACDHPSLKNHIFIQRHVITKEPQLKKNNVFKKILKVAIVSTLNDWKNKFRGPGMTTTLWKSYVKFQQHSGCRLKVQKGSDIILYKLVGEYV</sequence>
<keyword evidence="2" id="KW-1185">Reference proteome</keyword>
<evidence type="ECO:0000313" key="1">
    <source>
        <dbReference type="EMBL" id="KAK4365354.1"/>
    </source>
</evidence>